<dbReference type="InterPro" id="IPR023100">
    <property type="entry name" value="D-aminoacylase_insert_dom_sf"/>
</dbReference>
<dbReference type="InterPro" id="IPR050378">
    <property type="entry name" value="Metallo-dep_Hydrolases_sf"/>
</dbReference>
<gene>
    <name evidence="2" type="ORF">METZ01_LOCUS68352</name>
</gene>
<dbReference type="GO" id="GO:0016811">
    <property type="term" value="F:hydrolase activity, acting on carbon-nitrogen (but not peptide) bonds, in linear amides"/>
    <property type="evidence" value="ECO:0007669"/>
    <property type="project" value="InterPro"/>
</dbReference>
<dbReference type="InterPro" id="IPR011059">
    <property type="entry name" value="Metal-dep_hydrolase_composite"/>
</dbReference>
<evidence type="ECO:0000313" key="2">
    <source>
        <dbReference type="EMBL" id="SVA15498.1"/>
    </source>
</evidence>
<dbReference type="PANTHER" id="PTHR11647">
    <property type="entry name" value="HYDRANTOINASE/DIHYDROPYRIMIDINASE FAMILY MEMBER"/>
    <property type="match status" value="1"/>
</dbReference>
<dbReference type="Gene3D" id="2.30.40.10">
    <property type="entry name" value="Urease, subunit C, domain 1"/>
    <property type="match status" value="2"/>
</dbReference>
<dbReference type="InterPro" id="IPR032466">
    <property type="entry name" value="Metal_Hydrolase"/>
</dbReference>
<reference evidence="2" key="1">
    <citation type="submission" date="2018-05" db="EMBL/GenBank/DDBJ databases">
        <authorList>
            <person name="Lanie J.A."/>
            <person name="Ng W.-L."/>
            <person name="Kazmierczak K.M."/>
            <person name="Andrzejewski T.M."/>
            <person name="Davidsen T.M."/>
            <person name="Wayne K.J."/>
            <person name="Tettelin H."/>
            <person name="Glass J.I."/>
            <person name="Rusch D."/>
            <person name="Podicherti R."/>
            <person name="Tsui H.-C.T."/>
            <person name="Winkler M.E."/>
        </authorList>
    </citation>
    <scope>NUCLEOTIDE SEQUENCE</scope>
</reference>
<dbReference type="Pfam" id="PF07969">
    <property type="entry name" value="Amidohydro_3"/>
    <property type="match status" value="1"/>
</dbReference>
<dbReference type="PANTHER" id="PTHR11647:SF1">
    <property type="entry name" value="COLLAPSIN RESPONSE MEDIATOR PROTEIN"/>
    <property type="match status" value="1"/>
</dbReference>
<protein>
    <recommendedName>
        <fullName evidence="1">Amidohydrolase 3 domain-containing protein</fullName>
    </recommendedName>
</protein>
<dbReference type="AlphaFoldDB" id="A0A381TIX9"/>
<dbReference type="InterPro" id="IPR013108">
    <property type="entry name" value="Amidohydro_3"/>
</dbReference>
<dbReference type="Gene3D" id="3.20.20.140">
    <property type="entry name" value="Metal-dependent hydrolases"/>
    <property type="match status" value="2"/>
</dbReference>
<dbReference type="Gene3D" id="3.30.1490.130">
    <property type="entry name" value="D-aminoacylase. Domain 3"/>
    <property type="match status" value="1"/>
</dbReference>
<sequence>MRLPESMRVSTPLFALVVAIMAPVSAPQAPAEFDLLIINGRIVNGTGNPWFLADVGIRGDTIVQIGDLADRQATRTIDAEGLVVAPGFIDMHTHVDDAFDSNDANAILNYLMQGVTTVRTGSDGSGSFRIAETKARWEVSGIGTNAVMMVPFNVIRREVMGRDNLRAASPEEVRRMRSIVRQGMSEGAWGISTGLEYDGLNIYASTEEVIEVTEPVAEFGGVYISHMRDEAGSILEAADEIIRISETARVPVQITHLKAAGRDNWGEMRRVVEMVNEARARGVQITADQYPFLQGAPIDFITDLIDVPDDLAALSDLRRRMRRAEFNGDVSESDRVATRREFVAELQSALVDDAIRARLRASTYEPRRADPSAVARWGWQDFRIKVTDEHPELLERTLDELVEEQGRDGFDIVADLILDEPDMLFASASQSPDDMLHAMSQDWVMISSDGGGFAPVADGARPVRAHPRSFASQSVALRRYVREDGLLTLADAVRKMTSMPAQFLGMKDRGLLLEGYQADVVIFDPDTISDRASYADAHQYASGVEVVLVNGVISIQNGSHTGALAGKVLLKTEPATSARYGFDNAFENREQ</sequence>
<feature type="domain" description="Amidohydrolase 3" evidence="1">
    <location>
        <begin position="75"/>
        <end position="553"/>
    </location>
</feature>
<dbReference type="SUPFAM" id="SSF51556">
    <property type="entry name" value="Metallo-dependent hydrolases"/>
    <property type="match status" value="1"/>
</dbReference>
<name>A0A381TIX9_9ZZZZ</name>
<dbReference type="CDD" id="cd01297">
    <property type="entry name" value="D-aminoacylase"/>
    <property type="match status" value="1"/>
</dbReference>
<accession>A0A381TIX9</accession>
<dbReference type="EMBL" id="UINC01004595">
    <property type="protein sequence ID" value="SVA15498.1"/>
    <property type="molecule type" value="Genomic_DNA"/>
</dbReference>
<evidence type="ECO:0000259" key="1">
    <source>
        <dbReference type="Pfam" id="PF07969"/>
    </source>
</evidence>
<proteinExistence type="predicted"/>
<dbReference type="SUPFAM" id="SSF51338">
    <property type="entry name" value="Composite domain of metallo-dependent hydrolases"/>
    <property type="match status" value="1"/>
</dbReference>
<organism evidence="2">
    <name type="scientific">marine metagenome</name>
    <dbReference type="NCBI Taxonomy" id="408172"/>
    <lineage>
        <taxon>unclassified sequences</taxon>
        <taxon>metagenomes</taxon>
        <taxon>ecological metagenomes</taxon>
    </lineage>
</organism>